<dbReference type="Proteomes" id="UP000235828">
    <property type="component" value="Chromosome B"/>
</dbReference>
<keyword evidence="2" id="KW-1185">Reference proteome</keyword>
<proteinExistence type="predicted"/>
<dbReference type="AlphaFoldDB" id="A0A2N8ZLB8"/>
<reference evidence="1 2" key="1">
    <citation type="submission" date="2017-10" db="EMBL/GenBank/DDBJ databases">
        <authorList>
            <person name="Banno H."/>
            <person name="Chua N.-H."/>
        </authorList>
    </citation>
    <scope>NUCLEOTIDE SEQUENCE [LARGE SCALE GENOMIC DNA]</scope>
    <source>
        <strain evidence="1">Vibrio tapetis CECT4600</strain>
    </source>
</reference>
<gene>
    <name evidence="1" type="primary">rstR</name>
    <name evidence="1" type="ORF">VTAP4600_B1093</name>
</gene>
<dbReference type="EMBL" id="LT960612">
    <property type="protein sequence ID" value="SON52704.1"/>
    <property type="molecule type" value="Genomic_DNA"/>
</dbReference>
<dbReference type="RefSeq" id="WP_102524889.1">
    <property type="nucleotide sequence ID" value="NZ_LT960612.1"/>
</dbReference>
<organism evidence="1 2">
    <name type="scientific">Vibrio tapetis subsp. tapetis</name>
    <dbReference type="NCBI Taxonomy" id="1671868"/>
    <lineage>
        <taxon>Bacteria</taxon>
        <taxon>Pseudomonadati</taxon>
        <taxon>Pseudomonadota</taxon>
        <taxon>Gammaproteobacteria</taxon>
        <taxon>Vibrionales</taxon>
        <taxon>Vibrionaceae</taxon>
        <taxon>Vibrio</taxon>
    </lineage>
</organism>
<sequence length="63" mass="7367">MTKKYTSLRVSESTKMKLERVAIDVSYETKESVRWTDIANFLFDEYLTEAKSDMIHKKTASKS</sequence>
<dbReference type="KEGG" id="vta:B1093"/>
<evidence type="ECO:0000313" key="2">
    <source>
        <dbReference type="Proteomes" id="UP000235828"/>
    </source>
</evidence>
<name>A0A2N8ZLB8_9VIBR</name>
<protein>
    <submittedName>
        <fullName evidence="1">RstR</fullName>
    </submittedName>
</protein>
<accession>A0A2N8ZLB8</accession>
<dbReference type="OrthoDB" id="6460017at2"/>
<evidence type="ECO:0000313" key="1">
    <source>
        <dbReference type="EMBL" id="SON52704.1"/>
    </source>
</evidence>